<feature type="region of interest" description="Disordered" evidence="1">
    <location>
        <begin position="1"/>
        <end position="75"/>
    </location>
</feature>
<feature type="compositionally biased region" description="Polar residues" evidence="1">
    <location>
        <begin position="13"/>
        <end position="23"/>
    </location>
</feature>
<dbReference type="AlphaFoldDB" id="A0A177C2C7"/>
<dbReference type="Proteomes" id="UP000077069">
    <property type="component" value="Unassembled WGS sequence"/>
</dbReference>
<gene>
    <name evidence="2" type="ORF">CC84DRAFT_1221357</name>
</gene>
<evidence type="ECO:0000313" key="2">
    <source>
        <dbReference type="EMBL" id="OAG00790.1"/>
    </source>
</evidence>
<dbReference type="InParanoid" id="A0A177C2C7"/>
<organism evidence="2 3">
    <name type="scientific">Paraphaeosphaeria sporulosa</name>
    <dbReference type="NCBI Taxonomy" id="1460663"/>
    <lineage>
        <taxon>Eukaryota</taxon>
        <taxon>Fungi</taxon>
        <taxon>Dikarya</taxon>
        <taxon>Ascomycota</taxon>
        <taxon>Pezizomycotina</taxon>
        <taxon>Dothideomycetes</taxon>
        <taxon>Pleosporomycetidae</taxon>
        <taxon>Pleosporales</taxon>
        <taxon>Massarineae</taxon>
        <taxon>Didymosphaeriaceae</taxon>
        <taxon>Paraphaeosphaeria</taxon>
    </lineage>
</organism>
<dbReference type="EMBL" id="KV441558">
    <property type="protein sequence ID" value="OAG00790.1"/>
    <property type="molecule type" value="Genomic_DNA"/>
</dbReference>
<dbReference type="GeneID" id="28766753"/>
<evidence type="ECO:0000313" key="3">
    <source>
        <dbReference type="Proteomes" id="UP000077069"/>
    </source>
</evidence>
<keyword evidence="3" id="KW-1185">Reference proteome</keyword>
<evidence type="ECO:0000256" key="1">
    <source>
        <dbReference type="SAM" id="MobiDB-lite"/>
    </source>
</evidence>
<accession>A0A177C2C7</accession>
<dbReference type="RefSeq" id="XP_018031155.1">
    <property type="nucleotide sequence ID" value="XM_018183267.1"/>
</dbReference>
<sequence length="161" mass="17651">MKIGDQRPPARQMSPSISTQHSAPRNHHATEGHPHGEDVSAPRRTSPAPAGSQDATAQPEDHGFPFVPDEEPRRYIPDSPTAIMRHINTAYPPIIHYTLHIGMLVKDLHEKIGECHAWCEAAVEAGMGGEPAVRETLAALERLRFVVPRGVGANWIGVERV</sequence>
<protein>
    <submittedName>
        <fullName evidence="2">Uncharacterized protein</fullName>
    </submittedName>
</protein>
<feature type="compositionally biased region" description="Basic and acidic residues" evidence="1">
    <location>
        <begin position="28"/>
        <end position="41"/>
    </location>
</feature>
<reference evidence="2 3" key="1">
    <citation type="submission" date="2016-05" db="EMBL/GenBank/DDBJ databases">
        <title>Comparative analysis of secretome profiles of manganese(II)-oxidizing ascomycete fungi.</title>
        <authorList>
            <consortium name="DOE Joint Genome Institute"/>
            <person name="Zeiner C.A."/>
            <person name="Purvine S.O."/>
            <person name="Zink E.M."/>
            <person name="Wu S."/>
            <person name="Pasa-Tolic L."/>
            <person name="Chaput D.L."/>
            <person name="Haridas S."/>
            <person name="Grigoriev I.V."/>
            <person name="Santelli C.M."/>
            <person name="Hansel C.M."/>
        </authorList>
    </citation>
    <scope>NUCLEOTIDE SEQUENCE [LARGE SCALE GENOMIC DNA]</scope>
    <source>
        <strain evidence="2 3">AP3s5-JAC2a</strain>
    </source>
</reference>
<dbReference type="OrthoDB" id="10402540at2759"/>
<name>A0A177C2C7_9PLEO</name>
<proteinExistence type="predicted"/>